<dbReference type="Proteomes" id="UP000317650">
    <property type="component" value="Chromosome 3"/>
</dbReference>
<sequence>MTEQWLIEAGLSLMPRGTSLAGSLGILTNVRFHPCTHRLSRESARKIRRWRSRPVGLGRRQRPALRRDLTWLRPHREEPRKPSIQELYRLLAGAKDEPYQAQAMGDLPEGKASDPLGGLSRKKRVWADGGSTTLFIRGGFHPDMAREMYTLSSEVLLGKSAKSLLWGQHYAMVLMDRVRDAGQVEEIRASATPEAVATAEQRASDLETEATRLRSKVKAAKEQNDGLQVHLKAARAEVRLAKGETLTLTHKLDEARVEVRTASEALADEIRQRSKKDRKLIEDYNKSKGFELELTRTGQVTYEYGYHITLARFRVRYPDLEVAEDPFASFPEDLGINMPEERQTVGVNVVMP</sequence>
<gene>
    <name evidence="2" type="ORF">C4D60_Mb03t13770</name>
</gene>
<name>A0A4S8J9P9_MUSBA</name>
<protein>
    <submittedName>
        <fullName evidence="2">Uncharacterized protein</fullName>
    </submittedName>
</protein>
<reference evidence="2 3" key="1">
    <citation type="journal article" date="2019" name="Nat. Plants">
        <title>Genome sequencing of Musa balbisiana reveals subgenome evolution and function divergence in polyploid bananas.</title>
        <authorList>
            <person name="Yao X."/>
        </authorList>
    </citation>
    <scope>NUCLEOTIDE SEQUENCE [LARGE SCALE GENOMIC DNA]</scope>
    <source>
        <strain evidence="3">cv. DH-PKW</strain>
        <tissue evidence="2">Leaves</tissue>
    </source>
</reference>
<accession>A0A4S8J9P9</accession>
<proteinExistence type="predicted"/>
<keyword evidence="3" id="KW-1185">Reference proteome</keyword>
<dbReference type="EMBL" id="PYDT01000006">
    <property type="protein sequence ID" value="THU58393.1"/>
    <property type="molecule type" value="Genomic_DNA"/>
</dbReference>
<dbReference type="AlphaFoldDB" id="A0A4S8J9P9"/>
<evidence type="ECO:0000256" key="1">
    <source>
        <dbReference type="SAM" id="Coils"/>
    </source>
</evidence>
<keyword evidence="1" id="KW-0175">Coiled coil</keyword>
<organism evidence="2 3">
    <name type="scientific">Musa balbisiana</name>
    <name type="common">Banana</name>
    <dbReference type="NCBI Taxonomy" id="52838"/>
    <lineage>
        <taxon>Eukaryota</taxon>
        <taxon>Viridiplantae</taxon>
        <taxon>Streptophyta</taxon>
        <taxon>Embryophyta</taxon>
        <taxon>Tracheophyta</taxon>
        <taxon>Spermatophyta</taxon>
        <taxon>Magnoliopsida</taxon>
        <taxon>Liliopsida</taxon>
        <taxon>Zingiberales</taxon>
        <taxon>Musaceae</taxon>
        <taxon>Musa</taxon>
    </lineage>
</organism>
<evidence type="ECO:0000313" key="2">
    <source>
        <dbReference type="EMBL" id="THU58393.1"/>
    </source>
</evidence>
<comment type="caution">
    <text evidence="2">The sequence shown here is derived from an EMBL/GenBank/DDBJ whole genome shotgun (WGS) entry which is preliminary data.</text>
</comment>
<evidence type="ECO:0000313" key="3">
    <source>
        <dbReference type="Proteomes" id="UP000317650"/>
    </source>
</evidence>
<feature type="coiled-coil region" evidence="1">
    <location>
        <begin position="196"/>
        <end position="272"/>
    </location>
</feature>